<keyword evidence="1" id="KW-0732">Signal</keyword>
<feature type="signal peptide" evidence="1">
    <location>
        <begin position="1"/>
        <end position="26"/>
    </location>
</feature>
<dbReference type="RefSeq" id="WP_096778936.1">
    <property type="nucleotide sequence ID" value="NZ_CP012621.1"/>
</dbReference>
<evidence type="ECO:0000256" key="1">
    <source>
        <dbReference type="SAM" id="SignalP"/>
    </source>
</evidence>
<feature type="chain" id="PRO_5013171886" evidence="1">
    <location>
        <begin position="27"/>
        <end position="151"/>
    </location>
</feature>
<proteinExistence type="predicted"/>
<reference evidence="3" key="1">
    <citation type="submission" date="2015-09" db="EMBL/GenBank/DDBJ databases">
        <authorList>
            <person name="Shao Z."/>
            <person name="Wang L."/>
        </authorList>
    </citation>
    <scope>NUCLEOTIDE SEQUENCE [LARGE SCALE GENOMIC DNA]</scope>
    <source>
        <strain evidence="3">F13-1</strain>
    </source>
</reference>
<gene>
    <name evidence="2" type="ORF">AN401_07160</name>
</gene>
<evidence type="ECO:0000313" key="2">
    <source>
        <dbReference type="EMBL" id="ATG73662.1"/>
    </source>
</evidence>
<organism evidence="2 3">
    <name type="scientific">Zobellella denitrificans</name>
    <dbReference type="NCBI Taxonomy" id="347534"/>
    <lineage>
        <taxon>Bacteria</taxon>
        <taxon>Pseudomonadati</taxon>
        <taxon>Pseudomonadota</taxon>
        <taxon>Gammaproteobacteria</taxon>
        <taxon>Aeromonadales</taxon>
        <taxon>Aeromonadaceae</taxon>
        <taxon>Zobellella</taxon>
    </lineage>
</organism>
<dbReference type="EMBL" id="CP012621">
    <property type="protein sequence ID" value="ATG73662.1"/>
    <property type="molecule type" value="Genomic_DNA"/>
</dbReference>
<dbReference type="AlphaFoldDB" id="A0A291HNG8"/>
<name>A0A291HNG8_9GAMM</name>
<sequence length="151" mass="16843">MSTKRSLRSQAPVALMLATLAGGSHAETRYLDCVLHNEESKNNTLHIIIDDDSDKAEVVQHLGTSECIKDRSCPTQLFNKEVLPTFIRLSKSSITSFSSYVHTIEIDRTNLQTVVHLNIDIDESSSNPKMKSHNTWVGHCDLQANPAKKLL</sequence>
<keyword evidence="3" id="KW-1185">Reference proteome</keyword>
<evidence type="ECO:0000313" key="3">
    <source>
        <dbReference type="Proteomes" id="UP000217763"/>
    </source>
</evidence>
<accession>A0A291HNG8</accession>
<dbReference type="Proteomes" id="UP000217763">
    <property type="component" value="Chromosome"/>
</dbReference>
<protein>
    <submittedName>
        <fullName evidence="2">Uncharacterized protein</fullName>
    </submittedName>
</protein>
<dbReference type="KEGG" id="zdf:AN401_07160"/>